<evidence type="ECO:0000313" key="1">
    <source>
        <dbReference type="EMBL" id="EHO17217.1"/>
    </source>
</evidence>
<dbReference type="RefSeq" id="WP_009532649.1">
    <property type="nucleotide sequence ID" value="NZ_CAJPPX010000024.1"/>
</dbReference>
<reference evidence="1 2" key="1">
    <citation type="submission" date="2011-10" db="EMBL/GenBank/DDBJ databases">
        <title>The Genome Sequence of Lachnospiraceae bacterium ACC2.</title>
        <authorList>
            <consortium name="The Broad Institute Genome Sequencing Platform"/>
            <person name="Earl A."/>
            <person name="Ward D."/>
            <person name="Feldgarden M."/>
            <person name="Gevers D."/>
            <person name="Sizova M."/>
            <person name="Hazen A."/>
            <person name="Epstein S."/>
            <person name="Young S.K."/>
            <person name="Zeng Q."/>
            <person name="Gargeya S."/>
            <person name="Fitzgerald M."/>
            <person name="Haas B."/>
            <person name="Abouelleil A."/>
            <person name="Alvarado L."/>
            <person name="Arachchi H.M."/>
            <person name="Berlin A."/>
            <person name="Brown A."/>
            <person name="Chapman S.B."/>
            <person name="Chen Z."/>
            <person name="Dunbar C."/>
            <person name="Freedman E."/>
            <person name="Gearin G."/>
            <person name="Goldberg J."/>
            <person name="Griggs A."/>
            <person name="Gujja S."/>
            <person name="Heiman D."/>
            <person name="Howarth C."/>
            <person name="Larson L."/>
            <person name="Lui A."/>
            <person name="MacDonald P.J.P."/>
            <person name="Montmayeur A."/>
            <person name="Murphy C."/>
            <person name="Neiman D."/>
            <person name="Pearson M."/>
            <person name="Priest M."/>
            <person name="Roberts A."/>
            <person name="Saif S."/>
            <person name="Shea T."/>
            <person name="Shenoy N."/>
            <person name="Sisk P."/>
            <person name="Stolte C."/>
            <person name="Sykes S."/>
            <person name="Wortman J."/>
            <person name="Nusbaum C."/>
            <person name="Birren B."/>
        </authorList>
    </citation>
    <scope>NUCLEOTIDE SEQUENCE [LARGE SCALE GENOMIC DNA]</scope>
    <source>
        <strain evidence="1 2">ACC2</strain>
    </source>
</reference>
<dbReference type="InterPro" id="IPR019660">
    <property type="entry name" value="Put_sensory_transdc_reg_YbjN"/>
</dbReference>
<evidence type="ECO:0008006" key="3">
    <source>
        <dbReference type="Google" id="ProtNLM"/>
    </source>
</evidence>
<dbReference type="Pfam" id="PF10722">
    <property type="entry name" value="YbjN"/>
    <property type="match status" value="1"/>
</dbReference>
<accession>A0AA37DGH8</accession>
<gene>
    <name evidence="1" type="ORF">HMPREF9623_00816</name>
</gene>
<protein>
    <recommendedName>
        <fullName evidence="3">YbjN domain-containing protein</fullName>
    </recommendedName>
</protein>
<comment type="caution">
    <text evidence="1">The sequence shown here is derived from an EMBL/GenBank/DDBJ whole genome shotgun (WGS) entry which is preliminary data.</text>
</comment>
<dbReference type="GeneID" id="86940591"/>
<proteinExistence type="predicted"/>
<dbReference type="AlphaFoldDB" id="A0AA37DGH8"/>
<sequence length="161" mass="18393">MAEREYSRELAEAIDNYLIENDWKISFDEDTGVFRFGLSIDGKLQQIRYVIVVGQQSYTCYAISPIGADKDDARMMKEMAEFTCRANYNLKLGNFELDMRDGEIRFKVHVDSTGMVPNRDIIDNSISCPAAMFERYGRAITGIVFNEEKAENAVAKCEEDL</sequence>
<keyword evidence="2" id="KW-1185">Reference proteome</keyword>
<organism evidence="1 2">
    <name type="scientific">Stomatobaculum longum</name>
    <dbReference type="NCBI Taxonomy" id="796942"/>
    <lineage>
        <taxon>Bacteria</taxon>
        <taxon>Bacillati</taxon>
        <taxon>Bacillota</taxon>
        <taxon>Clostridia</taxon>
        <taxon>Lachnospirales</taxon>
        <taxon>Lachnospiraceae</taxon>
        <taxon>Stomatobaculum</taxon>
    </lineage>
</organism>
<evidence type="ECO:0000313" key="2">
    <source>
        <dbReference type="Proteomes" id="UP000018466"/>
    </source>
</evidence>
<dbReference type="EMBL" id="AGEL01000006">
    <property type="protein sequence ID" value="EHO17217.1"/>
    <property type="molecule type" value="Genomic_DNA"/>
</dbReference>
<dbReference type="Proteomes" id="UP000018466">
    <property type="component" value="Unassembled WGS sequence"/>
</dbReference>
<name>A0AA37DGH8_9FIRM</name>